<dbReference type="AlphaFoldDB" id="A0A7J7I7B4"/>
<dbReference type="GO" id="GO:0000160">
    <property type="term" value="P:phosphorelay signal transduction system"/>
    <property type="evidence" value="ECO:0007669"/>
    <property type="project" value="UniProtKB-KW"/>
</dbReference>
<keyword evidence="4" id="KW-0418">Kinase</keyword>
<dbReference type="EC" id="2.7.13.3" evidence="2"/>
<dbReference type="GO" id="GO:0004673">
    <property type="term" value="F:protein histidine kinase activity"/>
    <property type="evidence" value="ECO:0007669"/>
    <property type="project" value="UniProtKB-EC"/>
</dbReference>
<keyword evidence="5" id="KW-0902">Two-component regulatory system</keyword>
<keyword evidence="3" id="KW-0808">Transferase</keyword>
<dbReference type="Proteomes" id="UP000593564">
    <property type="component" value="Unassembled WGS sequence"/>
</dbReference>
<evidence type="ECO:0000256" key="4">
    <source>
        <dbReference type="ARBA" id="ARBA00022777"/>
    </source>
</evidence>
<sequence length="181" mass="20391">MKELVEFHSGHIYLTSQEGWLLATSSNTPLLMNSTTGPKLMMAVDSEDQVIRLGAEWLKQAYGDDFAPSHEVHAENARLGHQLYYIDSFFLNLKRLPMVGVIIIPRKYIMGKVDERAFKTLVILISASLCILVVGCVCIFILTNGVSKEMKLRAELISHLDARRKAEASSNYKSQFLANMR</sequence>
<keyword evidence="6" id="KW-0472">Membrane</keyword>
<name>A0A7J7I7B4_CAMSI</name>
<evidence type="ECO:0000256" key="3">
    <source>
        <dbReference type="ARBA" id="ARBA00022679"/>
    </source>
</evidence>
<evidence type="ECO:0000313" key="8">
    <source>
        <dbReference type="Proteomes" id="UP000593564"/>
    </source>
</evidence>
<evidence type="ECO:0000256" key="6">
    <source>
        <dbReference type="SAM" id="Phobius"/>
    </source>
</evidence>
<evidence type="ECO:0000256" key="1">
    <source>
        <dbReference type="ARBA" id="ARBA00000085"/>
    </source>
</evidence>
<evidence type="ECO:0000313" key="7">
    <source>
        <dbReference type="EMBL" id="KAF5960913.1"/>
    </source>
</evidence>
<reference evidence="7 8" key="2">
    <citation type="submission" date="2020-07" db="EMBL/GenBank/DDBJ databases">
        <title>Genome assembly of wild tea tree DASZ reveals pedigree and selection history of tea varieties.</title>
        <authorList>
            <person name="Zhang W."/>
        </authorList>
    </citation>
    <scope>NUCLEOTIDE SEQUENCE [LARGE SCALE GENOMIC DNA]</scope>
    <source>
        <strain evidence="8">cv. G240</strain>
        <tissue evidence="7">Leaf</tissue>
    </source>
</reference>
<reference evidence="8" key="1">
    <citation type="journal article" date="2020" name="Nat. Commun.">
        <title>Genome assembly of wild tea tree DASZ reveals pedigree and selection history of tea varieties.</title>
        <authorList>
            <person name="Zhang W."/>
            <person name="Zhang Y."/>
            <person name="Qiu H."/>
            <person name="Guo Y."/>
            <person name="Wan H."/>
            <person name="Zhang X."/>
            <person name="Scossa F."/>
            <person name="Alseekh S."/>
            <person name="Zhang Q."/>
            <person name="Wang P."/>
            <person name="Xu L."/>
            <person name="Schmidt M.H."/>
            <person name="Jia X."/>
            <person name="Li D."/>
            <person name="Zhu A."/>
            <person name="Guo F."/>
            <person name="Chen W."/>
            <person name="Ni D."/>
            <person name="Usadel B."/>
            <person name="Fernie A.R."/>
            <person name="Wen W."/>
        </authorList>
    </citation>
    <scope>NUCLEOTIDE SEQUENCE [LARGE SCALE GENOMIC DNA]</scope>
    <source>
        <strain evidence="8">cv. G240</strain>
    </source>
</reference>
<keyword evidence="6" id="KW-0812">Transmembrane</keyword>
<comment type="catalytic activity">
    <reaction evidence="1">
        <text>ATP + protein L-histidine = ADP + protein N-phospho-L-histidine.</text>
        <dbReference type="EC" id="2.7.13.3"/>
    </reaction>
</comment>
<protein>
    <recommendedName>
        <fullName evidence="2">histidine kinase</fullName>
        <ecNumber evidence="2">2.7.13.3</ecNumber>
    </recommendedName>
</protein>
<comment type="caution">
    <text evidence="7">The sequence shown here is derived from an EMBL/GenBank/DDBJ whole genome shotgun (WGS) entry which is preliminary data.</text>
</comment>
<keyword evidence="6" id="KW-1133">Transmembrane helix</keyword>
<keyword evidence="8" id="KW-1185">Reference proteome</keyword>
<gene>
    <name evidence="7" type="ORF">HYC85_002122</name>
</gene>
<proteinExistence type="predicted"/>
<dbReference type="PANTHER" id="PTHR43711">
    <property type="entry name" value="TWO-COMPONENT HISTIDINE KINASE"/>
    <property type="match status" value="1"/>
</dbReference>
<organism evidence="7 8">
    <name type="scientific">Camellia sinensis</name>
    <name type="common">Tea plant</name>
    <name type="synonym">Thea sinensis</name>
    <dbReference type="NCBI Taxonomy" id="4442"/>
    <lineage>
        <taxon>Eukaryota</taxon>
        <taxon>Viridiplantae</taxon>
        <taxon>Streptophyta</taxon>
        <taxon>Embryophyta</taxon>
        <taxon>Tracheophyta</taxon>
        <taxon>Spermatophyta</taxon>
        <taxon>Magnoliopsida</taxon>
        <taxon>eudicotyledons</taxon>
        <taxon>Gunneridae</taxon>
        <taxon>Pentapetalae</taxon>
        <taxon>asterids</taxon>
        <taxon>Ericales</taxon>
        <taxon>Theaceae</taxon>
        <taxon>Camellia</taxon>
    </lineage>
</organism>
<evidence type="ECO:0000256" key="5">
    <source>
        <dbReference type="ARBA" id="ARBA00023012"/>
    </source>
</evidence>
<feature type="transmembrane region" description="Helical" evidence="6">
    <location>
        <begin position="120"/>
        <end position="142"/>
    </location>
</feature>
<dbReference type="EMBL" id="JACBKZ010000001">
    <property type="protein sequence ID" value="KAF5960913.1"/>
    <property type="molecule type" value="Genomic_DNA"/>
</dbReference>
<accession>A0A7J7I7B4</accession>
<dbReference type="PANTHER" id="PTHR43711:SF1">
    <property type="entry name" value="HISTIDINE KINASE 1"/>
    <property type="match status" value="1"/>
</dbReference>
<evidence type="ECO:0000256" key="2">
    <source>
        <dbReference type="ARBA" id="ARBA00012438"/>
    </source>
</evidence>
<dbReference type="InterPro" id="IPR050736">
    <property type="entry name" value="Sensor_HK_Regulatory"/>
</dbReference>